<feature type="transmembrane region" description="Helical" evidence="1">
    <location>
        <begin position="63"/>
        <end position="84"/>
    </location>
</feature>
<dbReference type="Proteomes" id="UP000827892">
    <property type="component" value="Chromosome III"/>
</dbReference>
<accession>A0AAE9D962</accession>
<organism evidence="2 3">
    <name type="scientific">Caenorhabditis briggsae</name>
    <dbReference type="NCBI Taxonomy" id="6238"/>
    <lineage>
        <taxon>Eukaryota</taxon>
        <taxon>Metazoa</taxon>
        <taxon>Ecdysozoa</taxon>
        <taxon>Nematoda</taxon>
        <taxon>Chromadorea</taxon>
        <taxon>Rhabditida</taxon>
        <taxon>Rhabditina</taxon>
        <taxon>Rhabditomorpha</taxon>
        <taxon>Rhabditoidea</taxon>
        <taxon>Rhabditidae</taxon>
        <taxon>Peloderinae</taxon>
        <taxon>Caenorhabditis</taxon>
    </lineage>
</organism>
<evidence type="ECO:0000313" key="2">
    <source>
        <dbReference type="EMBL" id="ULT98995.1"/>
    </source>
</evidence>
<reference evidence="2 3" key="1">
    <citation type="submission" date="2022-05" db="EMBL/GenBank/DDBJ databases">
        <title>Chromosome-level reference genomes for two strains of Caenorhabditis briggsae: an improved platform for comparative genomics.</title>
        <authorList>
            <person name="Stevens L."/>
            <person name="Andersen E.C."/>
        </authorList>
    </citation>
    <scope>NUCLEOTIDE SEQUENCE [LARGE SCALE GENOMIC DNA]</scope>
    <source>
        <strain evidence="2">QX1410_ONT</strain>
        <tissue evidence="2">Whole-organism</tissue>
    </source>
</reference>
<protein>
    <submittedName>
        <fullName evidence="2">Uncharacterized protein</fullName>
    </submittedName>
</protein>
<dbReference type="EMBL" id="CP090893">
    <property type="protein sequence ID" value="ULT98995.1"/>
    <property type="molecule type" value="Genomic_DNA"/>
</dbReference>
<name>A0AAE9D962_CAEBR</name>
<dbReference type="AlphaFoldDB" id="A0AAE9D962"/>
<evidence type="ECO:0000256" key="1">
    <source>
        <dbReference type="SAM" id="Phobius"/>
    </source>
</evidence>
<sequence>MCFLKNPINFFSIRQTLGMSPRDQIVEIEGAGTPIIGLNPFNPPRNFENNPEIMTEGEICCHVLFLCVLSLFFVIILSAIVKIIDL</sequence>
<keyword evidence="1" id="KW-0472">Membrane</keyword>
<keyword evidence="1" id="KW-0812">Transmembrane</keyword>
<keyword evidence="1" id="KW-1133">Transmembrane helix</keyword>
<evidence type="ECO:0000313" key="3">
    <source>
        <dbReference type="Proteomes" id="UP000827892"/>
    </source>
</evidence>
<proteinExistence type="predicted"/>
<gene>
    <name evidence="2" type="ORF">L3Y34_000385</name>
</gene>